<evidence type="ECO:0000256" key="1">
    <source>
        <dbReference type="ARBA" id="ARBA00022729"/>
    </source>
</evidence>
<accession>A0A8H7PJN5</accession>
<protein>
    <recommendedName>
        <fullName evidence="5">Peptidase S9 prolyl oligopeptidase catalytic domain-containing protein</fullName>
    </recommendedName>
</protein>
<evidence type="ECO:0008006" key="5">
    <source>
        <dbReference type="Google" id="ProtNLM"/>
    </source>
</evidence>
<dbReference type="AlphaFoldDB" id="A0A8H7PJN5"/>
<dbReference type="EMBL" id="JAEPRA010000015">
    <property type="protein sequence ID" value="KAG2175232.1"/>
    <property type="molecule type" value="Genomic_DNA"/>
</dbReference>
<proteinExistence type="predicted"/>
<gene>
    <name evidence="3" type="ORF">INT44_007720</name>
</gene>
<dbReference type="InterPro" id="IPR050955">
    <property type="entry name" value="Plant_Biomass_Hydrol_Est"/>
</dbReference>
<organism evidence="3 4">
    <name type="scientific">Umbelopsis vinacea</name>
    <dbReference type="NCBI Taxonomy" id="44442"/>
    <lineage>
        <taxon>Eukaryota</taxon>
        <taxon>Fungi</taxon>
        <taxon>Fungi incertae sedis</taxon>
        <taxon>Mucoromycota</taxon>
        <taxon>Mucoromycotina</taxon>
        <taxon>Umbelopsidomycetes</taxon>
        <taxon>Umbelopsidales</taxon>
        <taxon>Umbelopsidaceae</taxon>
        <taxon>Umbelopsis</taxon>
    </lineage>
</organism>
<sequence length="708" mass="79194">MRVYECIAWVSLLTCIAAGDPMQTPLKRPEPFPFGTYTTWAILGPFPTGMREQDFGADPLEAYGGIHNLTFSTCSRYPSELADGGSVGWQLLETQGTTVGPLEFPSTRWSWNQLTAGWSINQYQAWAVTTFTLDEPVAFRVQFYSIGDFYVDHIKYSGDWYNYQTTAHVVRLAAGEHTIRVRVVNEIRIFGGSVPPKSTFQYMWELVTDDIPAVAIEQQLNIPDIADGRFTGDLCSIGVQNVLEEQAIQVTAIAIVHKDSDVEITATLQRQSDMNVIMPGQIRQIPFRIQADEPIPAKNFTLLGVIVTVTFNGEDHQLHRVVYPVEHKNIDDEAFRITFEDPDGSVQYVTDHPIPCTASSHTAMVKAPKTISFEPSTPPPILVALHGAGVTASWPWWTNSVSRSEKAWISRGRGYDWHGASMINVFQAVDELVRQVPQILSHKGDIVTGDPSKLIYIGHSNGGQGAWYLGTHYPDKAIAVFAAAGYTKIQDYVSYGNWLSVSHSDPWLRGVLESSIAEYNNDLHASNLAGIPIHALVGGEDDNVPPLHTRKYGRLANEYAHDPDFVKISEYAAHGHWWDTILDNQEFQSFVEKHVEHPRDLMDVLDDFTLTVINPAGTGSKGGIAVEELLTPYHLGRITVKVEREGNETTLSLKTSNIKRFKFANESLQRLKGIHVDDEDDVWRRDYGYSQDVIMELNEDSKQWKASG</sequence>
<dbReference type="Gene3D" id="3.40.50.1820">
    <property type="entry name" value="alpha/beta hydrolase"/>
    <property type="match status" value="1"/>
</dbReference>
<dbReference type="InterPro" id="IPR029058">
    <property type="entry name" value="AB_hydrolase_fold"/>
</dbReference>
<comment type="caution">
    <text evidence="3">The sequence shown here is derived from an EMBL/GenBank/DDBJ whole genome shotgun (WGS) entry which is preliminary data.</text>
</comment>
<feature type="signal peptide" evidence="2">
    <location>
        <begin position="1"/>
        <end position="19"/>
    </location>
</feature>
<dbReference type="PANTHER" id="PTHR43037">
    <property type="entry name" value="UNNAMED PRODUCT-RELATED"/>
    <property type="match status" value="1"/>
</dbReference>
<dbReference type="SUPFAM" id="SSF53474">
    <property type="entry name" value="alpha/beta-Hydrolases"/>
    <property type="match status" value="1"/>
</dbReference>
<feature type="chain" id="PRO_5034655405" description="Peptidase S9 prolyl oligopeptidase catalytic domain-containing protein" evidence="2">
    <location>
        <begin position="20"/>
        <end position="708"/>
    </location>
</feature>
<evidence type="ECO:0000313" key="4">
    <source>
        <dbReference type="Proteomes" id="UP000612746"/>
    </source>
</evidence>
<evidence type="ECO:0000256" key="2">
    <source>
        <dbReference type="SAM" id="SignalP"/>
    </source>
</evidence>
<dbReference type="Proteomes" id="UP000612746">
    <property type="component" value="Unassembled WGS sequence"/>
</dbReference>
<evidence type="ECO:0000313" key="3">
    <source>
        <dbReference type="EMBL" id="KAG2175232.1"/>
    </source>
</evidence>
<keyword evidence="1 2" id="KW-0732">Signal</keyword>
<reference evidence="3" key="1">
    <citation type="submission" date="2020-12" db="EMBL/GenBank/DDBJ databases">
        <title>Metabolic potential, ecology and presence of endohyphal bacteria is reflected in genomic diversity of Mucoromycotina.</title>
        <authorList>
            <person name="Muszewska A."/>
            <person name="Okrasinska A."/>
            <person name="Steczkiewicz K."/>
            <person name="Drgas O."/>
            <person name="Orlowska M."/>
            <person name="Perlinska-Lenart U."/>
            <person name="Aleksandrzak-Piekarczyk T."/>
            <person name="Szatraj K."/>
            <person name="Zielenkiewicz U."/>
            <person name="Pilsyk S."/>
            <person name="Malc E."/>
            <person name="Mieczkowski P."/>
            <person name="Kruszewska J.S."/>
            <person name="Biernat P."/>
            <person name="Pawlowska J."/>
        </authorList>
    </citation>
    <scope>NUCLEOTIDE SEQUENCE</scope>
    <source>
        <strain evidence="3">WA0000051536</strain>
    </source>
</reference>
<dbReference type="OrthoDB" id="449091at2759"/>
<name>A0A8H7PJN5_9FUNG</name>
<dbReference type="PANTHER" id="PTHR43037:SF4">
    <property type="entry name" value="PEPTIDASE S9 PROLYL OLIGOPEPTIDASE CATALYTIC DOMAIN-CONTAINING PROTEIN"/>
    <property type="match status" value="1"/>
</dbReference>
<keyword evidence="4" id="KW-1185">Reference proteome</keyword>